<evidence type="ECO:0000256" key="2">
    <source>
        <dbReference type="ARBA" id="ARBA00022884"/>
    </source>
</evidence>
<accession>A0AA88I6N3</accession>
<dbReference type="InterPro" id="IPR035979">
    <property type="entry name" value="RBD_domain_sf"/>
</dbReference>
<dbReference type="SMART" id="SM00360">
    <property type="entry name" value="RRM"/>
    <property type="match status" value="1"/>
</dbReference>
<dbReference type="GO" id="GO:0003723">
    <property type="term" value="F:RNA binding"/>
    <property type="evidence" value="ECO:0007669"/>
    <property type="project" value="UniProtKB-UniRule"/>
</dbReference>
<organism evidence="5 6">
    <name type="scientific">Artemia franciscana</name>
    <name type="common">Brine shrimp</name>
    <name type="synonym">Artemia sanfranciscana</name>
    <dbReference type="NCBI Taxonomy" id="6661"/>
    <lineage>
        <taxon>Eukaryota</taxon>
        <taxon>Metazoa</taxon>
        <taxon>Ecdysozoa</taxon>
        <taxon>Arthropoda</taxon>
        <taxon>Crustacea</taxon>
        <taxon>Branchiopoda</taxon>
        <taxon>Anostraca</taxon>
        <taxon>Artemiidae</taxon>
        <taxon>Artemia</taxon>
    </lineage>
</organism>
<protein>
    <recommendedName>
        <fullName evidence="4">RRM domain-containing protein</fullName>
    </recommendedName>
</protein>
<dbReference type="PANTHER" id="PTHR24012">
    <property type="entry name" value="RNA BINDING PROTEIN"/>
    <property type="match status" value="1"/>
</dbReference>
<sequence length="277" mass="29784">MEPVKEETMQDNSAIHALNFPTGLTKQDLVYFPGYVMPNCYARENMHHPIQMKPADSENRNERKLFVGMLSKKYNENDVRHMFSAFGAIEECTVLRDTSGVSKGCAFVTFASKQSAVNAIKAMHQSTTMEGCSSPLVVKFADTQKEKDQKRINQLIGLWPLGGLAVSPQYISSLLGGVQPGGISPTNITALQNYHQLGGLGALSMQQILAAAAGQASYTPTSTAVPMGIQQQVNPVAGSPQGATTIADLTGASFQTFPAFSTSGKNPLLLALLLKRM</sequence>
<evidence type="ECO:0000256" key="1">
    <source>
        <dbReference type="ARBA" id="ARBA00022737"/>
    </source>
</evidence>
<reference evidence="5" key="1">
    <citation type="submission" date="2023-07" db="EMBL/GenBank/DDBJ databases">
        <title>Chromosome-level genome assembly of Artemia franciscana.</title>
        <authorList>
            <person name="Jo E."/>
        </authorList>
    </citation>
    <scope>NUCLEOTIDE SEQUENCE</scope>
    <source>
        <tissue evidence="5">Whole body</tissue>
    </source>
</reference>
<dbReference type="SUPFAM" id="SSF54928">
    <property type="entry name" value="RNA-binding domain, RBD"/>
    <property type="match status" value="1"/>
</dbReference>
<name>A0AA88I6N3_ARTSF</name>
<dbReference type="AlphaFoldDB" id="A0AA88I6N3"/>
<dbReference type="Proteomes" id="UP001187531">
    <property type="component" value="Unassembled WGS sequence"/>
</dbReference>
<feature type="domain" description="RRM" evidence="4">
    <location>
        <begin position="63"/>
        <end position="143"/>
    </location>
</feature>
<evidence type="ECO:0000256" key="3">
    <source>
        <dbReference type="PROSITE-ProRule" id="PRU00176"/>
    </source>
</evidence>
<keyword evidence="1" id="KW-0677">Repeat</keyword>
<proteinExistence type="predicted"/>
<dbReference type="FunFam" id="3.30.70.330:FF:000015">
    <property type="entry name" value="CUGBP Elav-like family member 1 isoform 2"/>
    <property type="match status" value="1"/>
</dbReference>
<evidence type="ECO:0000313" key="6">
    <source>
        <dbReference type="Proteomes" id="UP001187531"/>
    </source>
</evidence>
<gene>
    <name evidence="5" type="ORF">QYM36_010750</name>
</gene>
<dbReference type="Pfam" id="PF00076">
    <property type="entry name" value="RRM_1"/>
    <property type="match status" value="1"/>
</dbReference>
<evidence type="ECO:0000259" key="4">
    <source>
        <dbReference type="PROSITE" id="PS50102"/>
    </source>
</evidence>
<dbReference type="Gene3D" id="3.30.70.330">
    <property type="match status" value="1"/>
</dbReference>
<dbReference type="InterPro" id="IPR012677">
    <property type="entry name" value="Nucleotide-bd_a/b_plait_sf"/>
</dbReference>
<dbReference type="PROSITE" id="PS50102">
    <property type="entry name" value="RRM"/>
    <property type="match status" value="1"/>
</dbReference>
<keyword evidence="2 3" id="KW-0694">RNA-binding</keyword>
<evidence type="ECO:0000313" key="5">
    <source>
        <dbReference type="EMBL" id="KAK2716267.1"/>
    </source>
</evidence>
<dbReference type="InterPro" id="IPR000504">
    <property type="entry name" value="RRM_dom"/>
</dbReference>
<dbReference type="EMBL" id="JAVRJZ010000012">
    <property type="protein sequence ID" value="KAK2716267.1"/>
    <property type="molecule type" value="Genomic_DNA"/>
</dbReference>
<comment type="caution">
    <text evidence="5">The sequence shown here is derived from an EMBL/GenBank/DDBJ whole genome shotgun (WGS) entry which is preliminary data.</text>
</comment>
<keyword evidence="6" id="KW-1185">Reference proteome</keyword>